<feature type="region of interest" description="Disordered" evidence="1">
    <location>
        <begin position="213"/>
        <end position="250"/>
    </location>
</feature>
<feature type="region of interest" description="Disordered" evidence="1">
    <location>
        <begin position="16"/>
        <end position="82"/>
    </location>
</feature>
<feature type="compositionally biased region" description="Low complexity" evidence="1">
    <location>
        <begin position="228"/>
        <end position="239"/>
    </location>
</feature>
<sequence>MEPVLRKVIPHKEALRFSHGNAEEEMPSIHLRHLSGPPGLSSRPDPCPSSPPPVPQSPPSPRPAPSQTAVAPEVPRAQTPRASCEWLSGAWTGGAGRPVAARGGPSWRGLSPIITPRGLQGLPAPGNSGETRPGTPALATIRLLGYPPQAGHRNSTLRVATCPAPSQPGSAGRVEARRRVRPRKVLHRRLTCRLLHLQCHPETAPCWGMKAPATRPARPRHSRAGGLAPAAAAATARSAPAPPDGLARARAGASALPGPAVRAAGRLVAAGCSAVPTADGHIPVPFSFFLPLLPPFSTEQHFPFPPPSPFPTAGVGGKGRGGRGGKGRPRGRGSARVPPPGRAEAARSLLPSPRLPPRPPRGARSQPGPLGAPPPHSLRGSLAEKELGVKEGPRALLCCPSCGAPTLCGVGLSPRPQAGGGCSSRVYQKRGKGHRVPQSWEKNAERDSRPWTRSFPFRGEASYHVIRQLCEGVQKCILAKLSLERTVATANTSILAS</sequence>
<dbReference type="RefSeq" id="XP_053060236.1">
    <property type="nucleotide sequence ID" value="XM_053204261.1"/>
</dbReference>
<keyword evidence="2" id="KW-1185">Reference proteome</keyword>
<feature type="compositionally biased region" description="Pro residues" evidence="1">
    <location>
        <begin position="45"/>
        <end position="64"/>
    </location>
</feature>
<evidence type="ECO:0000313" key="2">
    <source>
        <dbReference type="Proteomes" id="UP001652583"/>
    </source>
</evidence>
<accession>A0ABM3NLC9</accession>
<dbReference type="GeneID" id="128312012"/>
<reference evidence="3" key="1">
    <citation type="submission" date="2025-08" db="UniProtKB">
        <authorList>
            <consortium name="RefSeq"/>
        </authorList>
    </citation>
    <scope>IDENTIFICATION</scope>
    <source>
        <tissue evidence="3">Blood</tissue>
    </source>
</reference>
<proteinExistence type="predicted"/>
<dbReference type="Proteomes" id="UP001652583">
    <property type="component" value="Chromosome D4"/>
</dbReference>
<gene>
    <name evidence="3" type="primary">LOC128312012</name>
</gene>
<name>A0ABM3NLC9_ACIJB</name>
<evidence type="ECO:0000256" key="1">
    <source>
        <dbReference type="SAM" id="MobiDB-lite"/>
    </source>
</evidence>
<protein>
    <submittedName>
        <fullName evidence="3">Translation initiation factor IF-2-like</fullName>
    </submittedName>
</protein>
<organism evidence="2 3">
    <name type="scientific">Acinonyx jubatus</name>
    <name type="common">Cheetah</name>
    <dbReference type="NCBI Taxonomy" id="32536"/>
    <lineage>
        <taxon>Eukaryota</taxon>
        <taxon>Metazoa</taxon>
        <taxon>Chordata</taxon>
        <taxon>Craniata</taxon>
        <taxon>Vertebrata</taxon>
        <taxon>Euteleostomi</taxon>
        <taxon>Mammalia</taxon>
        <taxon>Eutheria</taxon>
        <taxon>Laurasiatheria</taxon>
        <taxon>Carnivora</taxon>
        <taxon>Feliformia</taxon>
        <taxon>Felidae</taxon>
        <taxon>Felinae</taxon>
        <taxon>Acinonyx</taxon>
    </lineage>
</organism>
<feature type="compositionally biased region" description="Basic residues" evidence="1">
    <location>
        <begin position="320"/>
        <end position="333"/>
    </location>
</feature>
<feature type="region of interest" description="Disordered" evidence="1">
    <location>
        <begin position="300"/>
        <end position="380"/>
    </location>
</feature>
<evidence type="ECO:0000313" key="3">
    <source>
        <dbReference type="RefSeq" id="XP_053060236.1"/>
    </source>
</evidence>